<dbReference type="SUPFAM" id="SSF48452">
    <property type="entry name" value="TPR-like"/>
    <property type="match status" value="1"/>
</dbReference>
<accession>A0A518ES94</accession>
<proteinExistence type="predicted"/>
<dbReference type="InterPro" id="IPR011990">
    <property type="entry name" value="TPR-like_helical_dom_sf"/>
</dbReference>
<dbReference type="AlphaFoldDB" id="A0A518ES94"/>
<dbReference type="PROSITE" id="PS50206">
    <property type="entry name" value="RHODANESE_3"/>
    <property type="match status" value="1"/>
</dbReference>
<keyword evidence="3" id="KW-1185">Reference proteome</keyword>
<organism evidence="2 3">
    <name type="scientific">Saltatorellus ferox</name>
    <dbReference type="NCBI Taxonomy" id="2528018"/>
    <lineage>
        <taxon>Bacteria</taxon>
        <taxon>Pseudomonadati</taxon>
        <taxon>Planctomycetota</taxon>
        <taxon>Planctomycetia</taxon>
        <taxon>Planctomycetia incertae sedis</taxon>
        <taxon>Saltatorellus</taxon>
    </lineage>
</organism>
<dbReference type="OrthoDB" id="2501743at2"/>
<gene>
    <name evidence="2" type="ORF">Poly30_24740</name>
</gene>
<reference evidence="2 3" key="1">
    <citation type="submission" date="2019-02" db="EMBL/GenBank/DDBJ databases">
        <title>Deep-cultivation of Planctomycetes and their phenomic and genomic characterization uncovers novel biology.</title>
        <authorList>
            <person name="Wiegand S."/>
            <person name="Jogler M."/>
            <person name="Boedeker C."/>
            <person name="Pinto D."/>
            <person name="Vollmers J."/>
            <person name="Rivas-Marin E."/>
            <person name="Kohn T."/>
            <person name="Peeters S.H."/>
            <person name="Heuer A."/>
            <person name="Rast P."/>
            <person name="Oberbeckmann S."/>
            <person name="Bunk B."/>
            <person name="Jeske O."/>
            <person name="Meyerdierks A."/>
            <person name="Storesund J.E."/>
            <person name="Kallscheuer N."/>
            <person name="Luecker S."/>
            <person name="Lage O.M."/>
            <person name="Pohl T."/>
            <person name="Merkel B.J."/>
            <person name="Hornburger P."/>
            <person name="Mueller R.-W."/>
            <person name="Bruemmer F."/>
            <person name="Labrenz M."/>
            <person name="Spormann A.M."/>
            <person name="Op den Camp H."/>
            <person name="Overmann J."/>
            <person name="Amann R."/>
            <person name="Jetten M.S.M."/>
            <person name="Mascher T."/>
            <person name="Medema M.H."/>
            <person name="Devos D.P."/>
            <person name="Kaster A.-K."/>
            <person name="Ovreas L."/>
            <person name="Rohde M."/>
            <person name="Galperin M.Y."/>
            <person name="Jogler C."/>
        </authorList>
    </citation>
    <scope>NUCLEOTIDE SEQUENCE [LARGE SCALE GENOMIC DNA]</scope>
    <source>
        <strain evidence="2 3">Poly30</strain>
    </source>
</reference>
<protein>
    <recommendedName>
        <fullName evidence="1">Rhodanese domain-containing protein</fullName>
    </recommendedName>
</protein>
<evidence type="ECO:0000259" key="1">
    <source>
        <dbReference type="PROSITE" id="PS50206"/>
    </source>
</evidence>
<dbReference type="Gene3D" id="1.25.40.10">
    <property type="entry name" value="Tetratricopeptide repeat domain"/>
    <property type="match status" value="1"/>
</dbReference>
<sequence length="1188" mass="129326">MLVQILSACVLSLPLPLPGVSSGSAAPPLDSTSELALEAGRAAVKRGQPDRAREHFERALASAETRAEAAFELGELARAAGDVDRMATAALIHAEATVDPRGSGVASPRGAWTIGGKELDVQGLAKRAAAARVQLANALLGVAQDHESKGSRSPEDLLTAAWSRRFALDLVQRTARVAEAMGPALKPDVSVPAGAHGPVLKALDRVGARAIATGDLGTAIRAGRILRGLGVQADFSDLRGDRPSGMAKWRAKGSDILDKARERQAERSDKPWTVEDLEWLSLHEGESFTRSHSSFAEPGVAVSPRGYYRIESDCGYETLLAVARTIEDHHERLANYFGSDPFVRNGTKVERQGLIRIVPDPSGLEAEGAPFFWVGGFQSGDTTVVRLAAGTIEGLGRTLTHELTHRFDGALHGGIPAWLAEGRAVWTGGAYARIEDHSFVDDYASHGTLISVVNRGLSSPRTLTNILSGTPGDYRQNYSAGNALYVFLSTWFPGNAPSMSGGQPLFRDLLHTYEDQGKHPSKPDDLFEEFVDHFCDGKNGRPSSFDEFQEMFTEFLRGFALREKAPFTKRYMNTLEDREGATWIYDEPTWTWDWVRAEPLFGQNQAREAGALLLEFGKPEEAIRALVWARAVDGYDPRTAAYLVEAFEKLKSPSLREREALWTVQHERNGEPFASRVHEKSARARLGAFPGDLKAVDACLAELGAVAAALAAGGAPESARRVAGDAERVAAWAGERVGERAGEETAAPGAVDQAIAIPPGEPDELGGWVEESLTRLDEDRPEGLYFVEDDGTLLLGRNSARTSTGRFDRNGGGRSFVRASRWMLPGTYRIQTRMNFTTAYATGLIVLGWSSRERNIRIPLTAGDVQYAIGESDEEPSFDKVNWRFDGMRTREGGLWTSVRGGAIELDPPSASIEIELLITGPVASLWIAGQFAGSYHTVDGAPIEGYVGFGTMSGTIAVAPPIVRRLDRQPVAILDLDRGTGPEFDRLRNVSVYFGDQMEPPTNGALVLWIPSDGKAGSISSADDEGGELSAEDQRDDITREIARARRTAVQLLERMSRNGVGQPLVVAFPRRFEKVLDRAAFDAELQDSAPENSVPPRIVFHGVTDPAAAEDEASDEHRFEAIDQGRRWLIFVDGFGVARMCQTFTSAAAISQHQLEHWLTVFRDHGRPERKLPEFSRPPAEEDEGQ</sequence>
<dbReference type="InterPro" id="IPR001763">
    <property type="entry name" value="Rhodanese-like_dom"/>
</dbReference>
<feature type="domain" description="Rhodanese" evidence="1">
    <location>
        <begin position="411"/>
        <end position="427"/>
    </location>
</feature>
<dbReference type="EMBL" id="CP036434">
    <property type="protein sequence ID" value="QDV06956.1"/>
    <property type="molecule type" value="Genomic_DNA"/>
</dbReference>
<evidence type="ECO:0000313" key="2">
    <source>
        <dbReference type="EMBL" id="QDV06956.1"/>
    </source>
</evidence>
<name>A0A518ES94_9BACT</name>
<dbReference type="RefSeq" id="WP_145197601.1">
    <property type="nucleotide sequence ID" value="NZ_CP036434.1"/>
</dbReference>
<dbReference type="Proteomes" id="UP000320390">
    <property type="component" value="Chromosome"/>
</dbReference>
<evidence type="ECO:0000313" key="3">
    <source>
        <dbReference type="Proteomes" id="UP000320390"/>
    </source>
</evidence>